<evidence type="ECO:0000313" key="1">
    <source>
        <dbReference type="EMBL" id="KAF2742549.1"/>
    </source>
</evidence>
<gene>
    <name evidence="1" type="ORF">M011DRAFT_472144</name>
</gene>
<accession>A0A6A6UXR4</accession>
<keyword evidence="2" id="KW-1185">Reference proteome</keyword>
<dbReference type="EMBL" id="MU006607">
    <property type="protein sequence ID" value="KAF2742549.1"/>
    <property type="molecule type" value="Genomic_DNA"/>
</dbReference>
<reference evidence="1" key="1">
    <citation type="journal article" date="2020" name="Stud. Mycol.">
        <title>101 Dothideomycetes genomes: a test case for predicting lifestyles and emergence of pathogens.</title>
        <authorList>
            <person name="Haridas S."/>
            <person name="Albert R."/>
            <person name="Binder M."/>
            <person name="Bloem J."/>
            <person name="Labutti K."/>
            <person name="Salamov A."/>
            <person name="Andreopoulos B."/>
            <person name="Baker S."/>
            <person name="Barry K."/>
            <person name="Bills G."/>
            <person name="Bluhm B."/>
            <person name="Cannon C."/>
            <person name="Castanera R."/>
            <person name="Culley D."/>
            <person name="Daum C."/>
            <person name="Ezra D."/>
            <person name="Gonzalez J."/>
            <person name="Henrissat B."/>
            <person name="Kuo A."/>
            <person name="Liang C."/>
            <person name="Lipzen A."/>
            <person name="Lutzoni F."/>
            <person name="Magnuson J."/>
            <person name="Mondo S."/>
            <person name="Nolan M."/>
            <person name="Ohm R."/>
            <person name="Pangilinan J."/>
            <person name="Park H.-J."/>
            <person name="Ramirez L."/>
            <person name="Alfaro M."/>
            <person name="Sun H."/>
            <person name="Tritt A."/>
            <person name="Yoshinaga Y."/>
            <person name="Zwiers L.-H."/>
            <person name="Turgeon B."/>
            <person name="Goodwin S."/>
            <person name="Spatafora J."/>
            <person name="Crous P."/>
            <person name="Grigoriev I."/>
        </authorList>
    </citation>
    <scope>NUCLEOTIDE SEQUENCE</scope>
    <source>
        <strain evidence="1">CBS 119925</strain>
    </source>
</reference>
<dbReference type="OrthoDB" id="3552571at2759"/>
<proteinExistence type="predicted"/>
<dbReference type="AlphaFoldDB" id="A0A6A6UXR4"/>
<organism evidence="1 2">
    <name type="scientific">Sporormia fimetaria CBS 119925</name>
    <dbReference type="NCBI Taxonomy" id="1340428"/>
    <lineage>
        <taxon>Eukaryota</taxon>
        <taxon>Fungi</taxon>
        <taxon>Dikarya</taxon>
        <taxon>Ascomycota</taxon>
        <taxon>Pezizomycotina</taxon>
        <taxon>Dothideomycetes</taxon>
        <taxon>Pleosporomycetidae</taxon>
        <taxon>Pleosporales</taxon>
        <taxon>Sporormiaceae</taxon>
        <taxon>Sporormia</taxon>
    </lineage>
</organism>
<sequence>MYQGPWEAATGPPCHVCTRMRTSNPKKHSGLREKGLINQCLLCNRNYCDAHKSKTEKDGEVCEINHQSYCDNHPLLRAQGVEFPTMEAYRKVVEEQEKQEYENGTY</sequence>
<dbReference type="Proteomes" id="UP000799440">
    <property type="component" value="Unassembled WGS sequence"/>
</dbReference>
<name>A0A6A6UXR4_9PLEO</name>
<evidence type="ECO:0000313" key="2">
    <source>
        <dbReference type="Proteomes" id="UP000799440"/>
    </source>
</evidence>
<protein>
    <submittedName>
        <fullName evidence="1">Uncharacterized protein</fullName>
    </submittedName>
</protein>